<reference evidence="3 4" key="1">
    <citation type="submission" date="2019-02" db="EMBL/GenBank/DDBJ databases">
        <title>Deep-cultivation of Planctomycetes and their phenomic and genomic characterization uncovers novel biology.</title>
        <authorList>
            <person name="Wiegand S."/>
            <person name="Jogler M."/>
            <person name="Boedeker C."/>
            <person name="Pinto D."/>
            <person name="Vollmers J."/>
            <person name="Rivas-Marin E."/>
            <person name="Kohn T."/>
            <person name="Peeters S.H."/>
            <person name="Heuer A."/>
            <person name="Rast P."/>
            <person name="Oberbeckmann S."/>
            <person name="Bunk B."/>
            <person name="Jeske O."/>
            <person name="Meyerdierks A."/>
            <person name="Storesund J.E."/>
            <person name="Kallscheuer N."/>
            <person name="Luecker S."/>
            <person name="Lage O.M."/>
            <person name="Pohl T."/>
            <person name="Merkel B.J."/>
            <person name="Hornburger P."/>
            <person name="Mueller R.-W."/>
            <person name="Bruemmer F."/>
            <person name="Labrenz M."/>
            <person name="Spormann A.M."/>
            <person name="Op den Camp H."/>
            <person name="Overmann J."/>
            <person name="Amann R."/>
            <person name="Jetten M.S.M."/>
            <person name="Mascher T."/>
            <person name="Medema M.H."/>
            <person name="Devos D.P."/>
            <person name="Kaster A.-K."/>
            <person name="Ovreas L."/>
            <person name="Rohde M."/>
            <person name="Galperin M.Y."/>
            <person name="Jogler C."/>
        </authorList>
    </citation>
    <scope>NUCLEOTIDE SEQUENCE [LARGE SCALE GENOMIC DNA]</scope>
    <source>
        <strain evidence="3 4">ETA_A1</strain>
    </source>
</reference>
<keyword evidence="4" id="KW-1185">Reference proteome</keyword>
<dbReference type="RefSeq" id="WP_145243241.1">
    <property type="nucleotide sequence ID" value="NZ_CP036273.1"/>
</dbReference>
<feature type="domain" description="DUF4340" evidence="2">
    <location>
        <begin position="637"/>
        <end position="781"/>
    </location>
</feature>
<dbReference type="Pfam" id="PF14238">
    <property type="entry name" value="DUF4340"/>
    <property type="match status" value="2"/>
</dbReference>
<keyword evidence="1" id="KW-1133">Transmembrane helix</keyword>
<name>A0A517Y053_9BACT</name>
<evidence type="ECO:0000259" key="2">
    <source>
        <dbReference type="Pfam" id="PF14238"/>
    </source>
</evidence>
<dbReference type="KEGG" id="uli:ETAA1_51330"/>
<dbReference type="OrthoDB" id="252607at2"/>
<dbReference type="AlphaFoldDB" id="A0A517Y053"/>
<evidence type="ECO:0000313" key="4">
    <source>
        <dbReference type="Proteomes" id="UP000319576"/>
    </source>
</evidence>
<evidence type="ECO:0000256" key="1">
    <source>
        <dbReference type="SAM" id="Phobius"/>
    </source>
</evidence>
<evidence type="ECO:0000313" key="3">
    <source>
        <dbReference type="EMBL" id="QDU23141.1"/>
    </source>
</evidence>
<keyword evidence="1" id="KW-0472">Membrane</keyword>
<sequence>MPTDPNQPDAPRADHRSHAPMNFRFPAILFGIVAVVGLLLLWQSFTEPEDPTKSGDLILKALAGEKADAVAEVEVEKPDGSKVVLRRAGKDDWTVEAPPVKARADKAAVEGVVTAVLGLRAVQYGELRDNPAIHGLDKPLKVTLRTGDGKSETVSVGDVTVGGSKAVAFVSTADRPRPMAVAKASVDALLKDAGKGVGHAADLARWTADYRTKAVFAADSRASGDDVTALKLTRGGKELALTRNKAGTWEFAAPAGWGDAAGSPDTAAAPGSLTGVRPILAGLTGLAAGAADDFLDAPADLAQYGLNPGNPERVRVELKLRDGKTEVVFIGKKADVKKDEKKDAFAPAGGKLYVQLEGTPGVVRAAAVGLDGLAAVIDNPTPLRDRDLLRDDTKTRIDAVDVTTSGQTVQLRKGGADWKLAGGPNDPQAANQTVAKALLDLVSQARLVKEFPATTDAAFAAPAAEVKLYADALEANADPKAAPKLKAGVVPTVLVFGKKDAAGVWVRRIRPDGSKTDFVVPDKIKVGAAPTESDVLAAVTKTRFDYLDPALPGFSQFQATKLTISDGPTVKNEVEKEKTTGVAEPAWKYLKPDAMKGQTADAGSVGDLLNLLATQQAGRFVRELGDADKGKEKDIYLGYGLAAEAPRLKVVVGLDAPAPGNERVYYLGNETDDKQSVFARVEGRPVVFTVPKGIVADRLAGADLRDRTLVRFDASKLKRVQVRGWKDVTGGEMLVREFRKEGGTWVAKQPPGFSVDPPKVDDLVRAVQGLRVKDFREGGEHPDHRVNPEANGFEVTLEFDGAPTLVVSIGAEVEGGAARIARVITAGTPPRTQIMTVLPDALKSFRESAKSFAR</sequence>
<proteinExistence type="predicted"/>
<feature type="transmembrane region" description="Helical" evidence="1">
    <location>
        <begin position="21"/>
        <end position="42"/>
    </location>
</feature>
<protein>
    <recommendedName>
        <fullName evidence="2">DUF4340 domain-containing protein</fullName>
    </recommendedName>
</protein>
<dbReference type="EMBL" id="CP036273">
    <property type="protein sequence ID" value="QDU23141.1"/>
    <property type="molecule type" value="Genomic_DNA"/>
</dbReference>
<accession>A0A517Y053</accession>
<dbReference type="InterPro" id="IPR025641">
    <property type="entry name" value="DUF4340"/>
</dbReference>
<dbReference type="Proteomes" id="UP000319576">
    <property type="component" value="Chromosome"/>
</dbReference>
<gene>
    <name evidence="3" type="ORF">ETAA1_51330</name>
</gene>
<feature type="domain" description="DUF4340" evidence="2">
    <location>
        <begin position="276"/>
        <end position="446"/>
    </location>
</feature>
<keyword evidence="1" id="KW-0812">Transmembrane</keyword>
<organism evidence="3 4">
    <name type="scientific">Urbifossiella limnaea</name>
    <dbReference type="NCBI Taxonomy" id="2528023"/>
    <lineage>
        <taxon>Bacteria</taxon>
        <taxon>Pseudomonadati</taxon>
        <taxon>Planctomycetota</taxon>
        <taxon>Planctomycetia</taxon>
        <taxon>Gemmatales</taxon>
        <taxon>Gemmataceae</taxon>
        <taxon>Urbifossiella</taxon>
    </lineage>
</organism>